<dbReference type="Proteomes" id="UP000193986">
    <property type="component" value="Unassembled WGS sequence"/>
</dbReference>
<dbReference type="InterPro" id="IPR020422">
    <property type="entry name" value="TYR_PHOSPHATASE_DUAL_dom"/>
</dbReference>
<dbReference type="SUPFAM" id="SSF52799">
    <property type="entry name" value="(Phosphotyrosine protein) phosphatases II"/>
    <property type="match status" value="1"/>
</dbReference>
<dbReference type="OrthoDB" id="273181at2759"/>
<dbReference type="EC" id="3.1.3.48" evidence="2"/>
<feature type="compositionally biased region" description="Low complexity" evidence="5">
    <location>
        <begin position="24"/>
        <end position="34"/>
    </location>
</feature>
<gene>
    <name evidence="8" type="ORF">BCR39DRAFT_545481</name>
</gene>
<dbReference type="InterPro" id="IPR036873">
    <property type="entry name" value="Rhodanese-like_dom_sf"/>
</dbReference>
<feature type="region of interest" description="Disordered" evidence="5">
    <location>
        <begin position="186"/>
        <end position="218"/>
    </location>
</feature>
<feature type="region of interest" description="Disordered" evidence="5">
    <location>
        <begin position="356"/>
        <end position="439"/>
    </location>
</feature>
<reference evidence="8 9" key="1">
    <citation type="submission" date="2016-07" db="EMBL/GenBank/DDBJ databases">
        <title>Pervasive Adenine N6-methylation of Active Genes in Fungi.</title>
        <authorList>
            <consortium name="DOE Joint Genome Institute"/>
            <person name="Mondo S.J."/>
            <person name="Dannebaum R.O."/>
            <person name="Kuo R.C."/>
            <person name="Labutti K."/>
            <person name="Haridas S."/>
            <person name="Kuo A."/>
            <person name="Salamov A."/>
            <person name="Ahrendt S.R."/>
            <person name="Lipzen A."/>
            <person name="Sullivan W."/>
            <person name="Andreopoulos W.B."/>
            <person name="Clum A."/>
            <person name="Lindquist E."/>
            <person name="Daum C."/>
            <person name="Ramamoorthy G.K."/>
            <person name="Gryganskyi A."/>
            <person name="Culley D."/>
            <person name="Magnuson J.K."/>
            <person name="James T.Y."/>
            <person name="O'Malley M.A."/>
            <person name="Stajich J.E."/>
            <person name="Spatafora J.W."/>
            <person name="Visel A."/>
            <person name="Grigoriev I.V."/>
        </authorList>
    </citation>
    <scope>NUCLEOTIDE SEQUENCE [LARGE SCALE GENOMIC DNA]</scope>
    <source>
        <strain evidence="8 9">68-887.2</strain>
    </source>
</reference>
<dbReference type="CDD" id="cd14498">
    <property type="entry name" value="DSP"/>
    <property type="match status" value="1"/>
</dbReference>
<dbReference type="PROSITE" id="PS50054">
    <property type="entry name" value="TYR_PHOSPHATASE_DUAL"/>
    <property type="match status" value="1"/>
</dbReference>
<evidence type="ECO:0000256" key="3">
    <source>
        <dbReference type="ARBA" id="ARBA00022801"/>
    </source>
</evidence>
<dbReference type="InParanoid" id="A0A1Y2ASR4"/>
<feature type="compositionally biased region" description="Low complexity" evidence="5">
    <location>
        <begin position="52"/>
        <end position="69"/>
    </location>
</feature>
<dbReference type="InterPro" id="IPR029021">
    <property type="entry name" value="Prot-tyrosine_phosphatase-like"/>
</dbReference>
<feature type="compositionally biased region" description="Polar residues" evidence="5">
    <location>
        <begin position="109"/>
        <end position="118"/>
    </location>
</feature>
<evidence type="ECO:0000259" key="7">
    <source>
        <dbReference type="PROSITE" id="PS50056"/>
    </source>
</evidence>
<dbReference type="PROSITE" id="PS50056">
    <property type="entry name" value="TYR_PHOSPHATASE_2"/>
    <property type="match status" value="1"/>
</dbReference>
<dbReference type="Gene3D" id="3.90.190.10">
    <property type="entry name" value="Protein tyrosine phosphatase superfamily"/>
    <property type="match status" value="1"/>
</dbReference>
<proteinExistence type="inferred from homology"/>
<dbReference type="STRING" id="71784.A0A1Y2ASR4"/>
<dbReference type="GO" id="GO:0004725">
    <property type="term" value="F:protein tyrosine phosphatase activity"/>
    <property type="evidence" value="ECO:0007669"/>
    <property type="project" value="UniProtKB-EC"/>
</dbReference>
<feature type="compositionally biased region" description="Low complexity" evidence="5">
    <location>
        <begin position="77"/>
        <end position="108"/>
    </location>
</feature>
<feature type="domain" description="Tyrosine specific protein phosphatases" evidence="7">
    <location>
        <begin position="649"/>
        <end position="706"/>
    </location>
</feature>
<dbReference type="PANTHER" id="PTHR10159">
    <property type="entry name" value="DUAL SPECIFICITY PROTEIN PHOSPHATASE"/>
    <property type="match status" value="1"/>
</dbReference>
<evidence type="ECO:0000256" key="4">
    <source>
        <dbReference type="ARBA" id="ARBA00022912"/>
    </source>
</evidence>
<evidence type="ECO:0000313" key="8">
    <source>
        <dbReference type="EMBL" id="ORY24985.1"/>
    </source>
</evidence>
<dbReference type="SUPFAM" id="SSF52821">
    <property type="entry name" value="Rhodanese/Cell cycle control phosphatase"/>
    <property type="match status" value="1"/>
</dbReference>
<evidence type="ECO:0000256" key="5">
    <source>
        <dbReference type="SAM" id="MobiDB-lite"/>
    </source>
</evidence>
<organism evidence="8 9">
    <name type="scientific">Naematelia encephala</name>
    <dbReference type="NCBI Taxonomy" id="71784"/>
    <lineage>
        <taxon>Eukaryota</taxon>
        <taxon>Fungi</taxon>
        <taxon>Dikarya</taxon>
        <taxon>Basidiomycota</taxon>
        <taxon>Agaricomycotina</taxon>
        <taxon>Tremellomycetes</taxon>
        <taxon>Tremellales</taxon>
        <taxon>Naemateliaceae</taxon>
        <taxon>Naematelia</taxon>
    </lineage>
</organism>
<dbReference type="FunFam" id="3.90.190.10:FF:000120">
    <property type="entry name" value="MAP kinase phosphatase, putative"/>
    <property type="match status" value="1"/>
</dbReference>
<dbReference type="SMART" id="SM00195">
    <property type="entry name" value="DSPc"/>
    <property type="match status" value="1"/>
</dbReference>
<feature type="region of interest" description="Disordered" evidence="5">
    <location>
        <begin position="728"/>
        <end position="888"/>
    </location>
</feature>
<comment type="caution">
    <text evidence="8">The sequence shown here is derived from an EMBL/GenBank/DDBJ whole genome shotgun (WGS) entry which is preliminary data.</text>
</comment>
<comment type="similarity">
    <text evidence="1">Belongs to the protein-tyrosine phosphatase family. Non-receptor class dual specificity subfamily.</text>
</comment>
<keyword evidence="3" id="KW-0378">Hydrolase</keyword>
<dbReference type="InterPro" id="IPR000387">
    <property type="entry name" value="Tyr_Pase_dom"/>
</dbReference>
<sequence length="888" mass="95352">MSAGVDSKGRISPPRSTSFVAPVSSQSQSSSSRSPFGAMYPGFLSTNEPDTDYATASSPSSSHSADSPTRLPYLQNTSSPPSASGSRPFPRSPSSTSTATASLSPSRTWNPTAVSPSGTAKVRRRPPPLQLQKGHTVGQDEELQLQREHDAQMTAMSTMSDAHSTLSNDMEDLSLLRQSVKNNLIARPVDSPLAGSDSDRSPGSQPPDLQPLDDDGGETVTVQDALSLVHSSPQAFIMDTRPVGAFLDSHLPRSANVSIPSLIFRRYRNPTNPRTASWDSLAGFVTTTAGREVWDGVDKTQRIDVIVLGSKYRDDVPRVLRGVVAGLLNGGECKILAGGWPAVAHSVEAQSMFVAGEQSQKPTTTSLSTSLPPPRTAPIHDFAPPPIPESPTRDQRVSHHPSLPSLRASGPNKRTVPALSIQPSGVSSRRPPKLSLNLDKPMRSATLGSFQTDLAPQTPGVDASLLSVAPGPSGSRSPGLRVSVPKSGSAPSFQALCHAQSKLPPSPSSFGEVRRPVGEDEDVVSGVQRTPNTAAFTSRTARPNNIHNTYPTPSSPGAIPPTNGFPTARNGLTPFIVSTILPSFLFLGPEISSQEDVDTLKRLGVKRILNVAIECDDDEGLKLKENFERYLRVPMRDIVEESGVAKGMRDSCEFIDDARLHSAPIYVHCKAGKSRSVTVVLAYLIHANAWTLKTSYAYVAERRKGISPNIGFVAELMQFEEAELGLRHSGGVHGNESDKSGGDKDNEETPQGKSVKGKGKAAARYARESLPPAWAASLDSKPPRVMIGTEDDEDKGKGKDTQEDKKERRQVRDEREVRKNGQWVHHRRAPVDRTTLQPGRRVSKAGLESLRPLDMTSTQLSPSPSLGPGEEVRKESTTPGGEGRLGWV</sequence>
<evidence type="ECO:0000259" key="6">
    <source>
        <dbReference type="PROSITE" id="PS50054"/>
    </source>
</evidence>
<protein>
    <recommendedName>
        <fullName evidence="2">protein-tyrosine-phosphatase</fullName>
        <ecNumber evidence="2">3.1.3.48</ecNumber>
    </recommendedName>
</protein>
<feature type="compositionally biased region" description="Polar residues" evidence="5">
    <location>
        <begin position="855"/>
        <end position="864"/>
    </location>
</feature>
<feature type="compositionally biased region" description="Basic and acidic residues" evidence="5">
    <location>
        <begin position="735"/>
        <end position="744"/>
    </location>
</feature>
<dbReference type="GO" id="GO:0005737">
    <property type="term" value="C:cytoplasm"/>
    <property type="evidence" value="ECO:0007669"/>
    <property type="project" value="TreeGrafter"/>
</dbReference>
<keyword evidence="9" id="KW-1185">Reference proteome</keyword>
<dbReference type="GO" id="GO:0043409">
    <property type="term" value="P:negative regulation of MAPK cascade"/>
    <property type="evidence" value="ECO:0007669"/>
    <property type="project" value="TreeGrafter"/>
</dbReference>
<name>A0A1Y2ASR4_9TREE</name>
<evidence type="ECO:0000313" key="9">
    <source>
        <dbReference type="Proteomes" id="UP000193986"/>
    </source>
</evidence>
<accession>A0A1Y2ASR4</accession>
<dbReference type="EMBL" id="MCFC01000062">
    <property type="protein sequence ID" value="ORY24985.1"/>
    <property type="molecule type" value="Genomic_DNA"/>
</dbReference>
<feature type="compositionally biased region" description="Basic and acidic residues" evidence="5">
    <location>
        <begin position="794"/>
        <end position="819"/>
    </location>
</feature>
<dbReference type="AlphaFoldDB" id="A0A1Y2ASR4"/>
<evidence type="ECO:0000256" key="1">
    <source>
        <dbReference type="ARBA" id="ARBA00008601"/>
    </source>
</evidence>
<keyword evidence="4" id="KW-0904">Protein phosphatase</keyword>
<dbReference type="InterPro" id="IPR000340">
    <property type="entry name" value="Dual-sp_phosphatase_cat-dom"/>
</dbReference>
<dbReference type="PANTHER" id="PTHR10159:SF530">
    <property type="entry name" value="DUAL SPECIFICITY PROTEIN PHOSPHATASE DDB_G0271350-RELATED"/>
    <property type="match status" value="1"/>
</dbReference>
<evidence type="ECO:0000256" key="2">
    <source>
        <dbReference type="ARBA" id="ARBA00013064"/>
    </source>
</evidence>
<dbReference type="Gene3D" id="3.40.250.10">
    <property type="entry name" value="Rhodanese-like domain"/>
    <property type="match status" value="1"/>
</dbReference>
<feature type="region of interest" description="Disordered" evidence="5">
    <location>
        <begin position="1"/>
        <end position="140"/>
    </location>
</feature>
<feature type="domain" description="Tyrosine-protein phosphatase" evidence="6">
    <location>
        <begin position="575"/>
        <end position="725"/>
    </location>
</feature>
<dbReference type="Pfam" id="PF00782">
    <property type="entry name" value="DSPc"/>
    <property type="match status" value="1"/>
</dbReference>